<feature type="domain" description="DDE Tnp4" evidence="3">
    <location>
        <begin position="125"/>
        <end position="173"/>
    </location>
</feature>
<comment type="cofactor">
    <cofactor evidence="1">
        <name>a divalent metal cation</name>
        <dbReference type="ChEBI" id="CHEBI:60240"/>
    </cofactor>
</comment>
<proteinExistence type="predicted"/>
<protein>
    <recommendedName>
        <fullName evidence="3">DDE Tnp4 domain-containing protein</fullName>
    </recommendedName>
</protein>
<organism evidence="4 5">
    <name type="scientific">Mya arenaria</name>
    <name type="common">Soft-shell clam</name>
    <dbReference type="NCBI Taxonomy" id="6604"/>
    <lineage>
        <taxon>Eukaryota</taxon>
        <taxon>Metazoa</taxon>
        <taxon>Spiralia</taxon>
        <taxon>Lophotrochozoa</taxon>
        <taxon>Mollusca</taxon>
        <taxon>Bivalvia</taxon>
        <taxon>Autobranchia</taxon>
        <taxon>Heteroconchia</taxon>
        <taxon>Euheterodonta</taxon>
        <taxon>Imparidentia</taxon>
        <taxon>Neoheterodontei</taxon>
        <taxon>Myida</taxon>
        <taxon>Myoidea</taxon>
        <taxon>Myidae</taxon>
        <taxon>Mya</taxon>
    </lineage>
</organism>
<evidence type="ECO:0000313" key="4">
    <source>
        <dbReference type="EMBL" id="WAR17246.1"/>
    </source>
</evidence>
<dbReference type="Pfam" id="PF13359">
    <property type="entry name" value="DDE_Tnp_4"/>
    <property type="match status" value="1"/>
</dbReference>
<evidence type="ECO:0000313" key="5">
    <source>
        <dbReference type="Proteomes" id="UP001164746"/>
    </source>
</evidence>
<gene>
    <name evidence="4" type="ORF">MAR_031840</name>
</gene>
<evidence type="ECO:0000259" key="3">
    <source>
        <dbReference type="Pfam" id="PF13359"/>
    </source>
</evidence>
<dbReference type="InterPro" id="IPR027806">
    <property type="entry name" value="HARBI1_dom"/>
</dbReference>
<dbReference type="Proteomes" id="UP001164746">
    <property type="component" value="Chromosome 10"/>
</dbReference>
<reference evidence="4" key="1">
    <citation type="submission" date="2022-11" db="EMBL/GenBank/DDBJ databases">
        <title>Centuries of genome instability and evolution in soft-shell clam transmissible cancer (bioRxiv).</title>
        <authorList>
            <person name="Hart S.F.M."/>
            <person name="Yonemitsu M.A."/>
            <person name="Giersch R.M."/>
            <person name="Beal B.F."/>
            <person name="Arriagada G."/>
            <person name="Davis B.W."/>
            <person name="Ostrander E.A."/>
            <person name="Goff S.P."/>
            <person name="Metzger M.J."/>
        </authorList>
    </citation>
    <scope>NUCLEOTIDE SEQUENCE</scope>
    <source>
        <strain evidence="4">MELC-2E11</strain>
        <tissue evidence="4">Siphon/mantle</tissue>
    </source>
</reference>
<dbReference type="EMBL" id="CP111021">
    <property type="protein sequence ID" value="WAR17246.1"/>
    <property type="molecule type" value="Genomic_DNA"/>
</dbReference>
<accession>A0ABY7FD89</accession>
<keyword evidence="2" id="KW-0479">Metal-binding</keyword>
<sequence>MEIEQLQMWARWLELQRDRAIAVLELEQEEEAEGRRHRRRRQMRRKIWMKQWLARRPLYGHYEQLLQELNREDPKGYKNFLRVDADMFGELVDRISPRIQKKNTNFREALEPGLKLAVTLRHLATGASLSRARRVVENAFGLLAMRFQCLLGCLNQMPETVDLIILACVTLHNLISIRYPAIARLAVDQEDEHNQLVPGEWRQGRQLADGDRTHGRNVVTSAGIQ</sequence>
<name>A0ABY7FD89_MYAAR</name>
<evidence type="ECO:0000256" key="2">
    <source>
        <dbReference type="ARBA" id="ARBA00022723"/>
    </source>
</evidence>
<evidence type="ECO:0000256" key="1">
    <source>
        <dbReference type="ARBA" id="ARBA00001968"/>
    </source>
</evidence>
<keyword evidence="5" id="KW-1185">Reference proteome</keyword>